<dbReference type="EMBL" id="BMEA01000003">
    <property type="protein sequence ID" value="GGB87324.1"/>
    <property type="molecule type" value="Genomic_DNA"/>
</dbReference>
<accession>A0A8H9KS65</accession>
<sequence length="153" mass="15547">MAVLARALGIGMAAALVFAVLMLGDDGEGGANIGAGLAVFAVVALGSFGWALLDGLGRTGTVAWFDGRRGDVEPGGRDGLRALLVRWLLVSLLLVVLVQTLRAAATGEGLVENEASTFVFLLVLAAGPGLAGAAIGWAAQRAQVRTNRPPATR</sequence>
<evidence type="ECO:0000313" key="2">
    <source>
        <dbReference type="EMBL" id="GGB87324.1"/>
    </source>
</evidence>
<dbReference type="AlphaFoldDB" id="A0A8H9KS65"/>
<feature type="transmembrane region" description="Helical" evidence="1">
    <location>
        <begin position="7"/>
        <end position="24"/>
    </location>
</feature>
<dbReference type="Proteomes" id="UP000628079">
    <property type="component" value="Unassembled WGS sequence"/>
</dbReference>
<name>A0A8H9KS65_9MICO</name>
<protein>
    <submittedName>
        <fullName evidence="2">Uncharacterized protein</fullName>
    </submittedName>
</protein>
<gene>
    <name evidence="2" type="ORF">GCM10011314_28880</name>
</gene>
<keyword evidence="1" id="KW-1133">Transmembrane helix</keyword>
<dbReference type="RefSeq" id="WP_035948992.1">
    <property type="nucleotide sequence ID" value="NZ_BMEA01000003.1"/>
</dbReference>
<evidence type="ECO:0000256" key="1">
    <source>
        <dbReference type="SAM" id="Phobius"/>
    </source>
</evidence>
<feature type="transmembrane region" description="Helical" evidence="1">
    <location>
        <begin position="117"/>
        <end position="139"/>
    </location>
</feature>
<reference evidence="2" key="1">
    <citation type="journal article" date="2014" name="Int. J. Syst. Evol. Microbiol.">
        <title>Complete genome sequence of Corynebacterium casei LMG S-19264T (=DSM 44701T), isolated from a smear-ripened cheese.</title>
        <authorList>
            <consortium name="US DOE Joint Genome Institute (JGI-PGF)"/>
            <person name="Walter F."/>
            <person name="Albersmeier A."/>
            <person name="Kalinowski J."/>
            <person name="Ruckert C."/>
        </authorList>
    </citation>
    <scope>NUCLEOTIDE SEQUENCE</scope>
    <source>
        <strain evidence="2">CGMCC 1.10749</strain>
    </source>
</reference>
<feature type="transmembrane region" description="Helical" evidence="1">
    <location>
        <begin position="30"/>
        <end position="53"/>
    </location>
</feature>
<reference evidence="2" key="2">
    <citation type="submission" date="2020-09" db="EMBL/GenBank/DDBJ databases">
        <authorList>
            <person name="Sun Q."/>
            <person name="Zhou Y."/>
        </authorList>
    </citation>
    <scope>NUCLEOTIDE SEQUENCE</scope>
    <source>
        <strain evidence="2">CGMCC 1.10749</strain>
    </source>
</reference>
<keyword evidence="1" id="KW-0472">Membrane</keyword>
<evidence type="ECO:0000313" key="3">
    <source>
        <dbReference type="Proteomes" id="UP000628079"/>
    </source>
</evidence>
<keyword evidence="1" id="KW-0812">Transmembrane</keyword>
<comment type="caution">
    <text evidence="2">The sequence shown here is derived from an EMBL/GenBank/DDBJ whole genome shotgun (WGS) entry which is preliminary data.</text>
</comment>
<proteinExistence type="predicted"/>
<organism evidence="2 3">
    <name type="scientific">Knoellia flava</name>
    <dbReference type="NCBI Taxonomy" id="913969"/>
    <lineage>
        <taxon>Bacteria</taxon>
        <taxon>Bacillati</taxon>
        <taxon>Actinomycetota</taxon>
        <taxon>Actinomycetes</taxon>
        <taxon>Micrococcales</taxon>
        <taxon>Intrasporangiaceae</taxon>
        <taxon>Knoellia</taxon>
    </lineage>
</organism>
<feature type="transmembrane region" description="Helical" evidence="1">
    <location>
        <begin position="84"/>
        <end position="105"/>
    </location>
</feature>